<dbReference type="Proteomes" id="UP000289856">
    <property type="component" value="Chromosome"/>
</dbReference>
<name>A0A3T1D0B9_9BACL</name>
<dbReference type="AlphaFoldDB" id="A0A3T1D0B9"/>
<reference evidence="1 2" key="1">
    <citation type="submission" date="2019-01" db="EMBL/GenBank/DDBJ databases">
        <title>Complete genome sequence of Cohnella hallensis HS21 isolated from Korean fir (Abies koreana) rhizospheric soil.</title>
        <authorList>
            <person name="Jiang L."/>
            <person name="Kang S.W."/>
            <person name="Kim S."/>
            <person name="Jung J."/>
            <person name="Kim C.Y."/>
            <person name="Kim D.H."/>
            <person name="Kim S.W."/>
            <person name="Lee J."/>
        </authorList>
    </citation>
    <scope>NUCLEOTIDE SEQUENCE [LARGE SCALE GENOMIC DNA]</scope>
    <source>
        <strain evidence="1 2">HS21</strain>
    </source>
</reference>
<sequence>MEFFKLEDYIKESCLFLGIDVVTISEHLMHIMIPQHLKNEFSGVGEYQISFIQTANPKQTYITFESFFTQRLAKLVAEQNHGVGHLLLQHSNERLVDEITTKFPNCKLDLINEDSIKSDKLYVWCKTTVQGQLIEEYLKGFQVDIETGAVIPLLESLEQILLEGTTAPVEGLTREKLDLALTNALNEASKDADQFVDKIKKQTNNQLLNEINRINDYYDTLIADNQVGETSKGNEPKTEIDLLLKERVALIHQQEIKFSMSDSEVMIEPVAILVVRNIVEHATVRINSKAGYTLLKIQGDKPINVQCPISGSTEGPFTISSDHVLVTETHTFVCTTCKKLFDDRKLNKCKVCTDPICLSCMTLSSVTKLPLCNSHYINCNICLQACAEEDQHLCTNCNQFYCRNCNPDNLCPLCKSIAPISVITPIIQRVLKAIPTPIKSKRFEYAEKGNRIVLLGKGLLFKEFLVIYDKKEHCIVEIQEFGMFNKKK</sequence>
<accession>A0A3T1D0B9</accession>
<organism evidence="1 2">
    <name type="scientific">Cohnella abietis</name>
    <dbReference type="NCBI Taxonomy" id="2507935"/>
    <lineage>
        <taxon>Bacteria</taxon>
        <taxon>Bacillati</taxon>
        <taxon>Bacillota</taxon>
        <taxon>Bacilli</taxon>
        <taxon>Bacillales</taxon>
        <taxon>Paenibacillaceae</taxon>
        <taxon>Cohnella</taxon>
    </lineage>
</organism>
<keyword evidence="2" id="KW-1185">Reference proteome</keyword>
<dbReference type="EMBL" id="AP019400">
    <property type="protein sequence ID" value="BBI31518.1"/>
    <property type="molecule type" value="Genomic_DNA"/>
</dbReference>
<gene>
    <name evidence="1" type="ORF">KCTCHS21_09170</name>
</gene>
<dbReference type="KEGG" id="cohn:KCTCHS21_09170"/>
<evidence type="ECO:0000313" key="1">
    <source>
        <dbReference type="EMBL" id="BBI31518.1"/>
    </source>
</evidence>
<dbReference type="RefSeq" id="WP_130605383.1">
    <property type="nucleotide sequence ID" value="NZ_AP019400.1"/>
</dbReference>
<protein>
    <submittedName>
        <fullName evidence="1">Uncharacterized protein</fullName>
    </submittedName>
</protein>
<proteinExistence type="predicted"/>
<evidence type="ECO:0000313" key="2">
    <source>
        <dbReference type="Proteomes" id="UP000289856"/>
    </source>
</evidence>
<dbReference type="OrthoDB" id="2680271at2"/>